<dbReference type="EMBL" id="AC093312">
    <property type="protein sequence ID" value="AAS01954.1"/>
    <property type="molecule type" value="Genomic_DNA"/>
</dbReference>
<reference evidence="2" key="2">
    <citation type="journal article" date="2008" name="Nucleic Acids Res.">
        <title>The rice annotation project database (RAP-DB): 2008 update.</title>
        <authorList>
            <consortium name="The rice annotation project (RAP)"/>
        </authorList>
    </citation>
    <scope>GENOME REANNOTATION</scope>
    <source>
        <strain evidence="2">cv. Nipponbare</strain>
    </source>
</reference>
<gene>
    <name evidence="1" type="primary">OSJNBa0095N06.5</name>
</gene>
<protein>
    <submittedName>
        <fullName evidence="1">Uncharacterized protein</fullName>
    </submittedName>
</protein>
<organism evidence="1 2">
    <name type="scientific">Oryza sativa subsp. japonica</name>
    <name type="common">Rice</name>
    <dbReference type="NCBI Taxonomy" id="39947"/>
    <lineage>
        <taxon>Eukaryota</taxon>
        <taxon>Viridiplantae</taxon>
        <taxon>Streptophyta</taxon>
        <taxon>Embryophyta</taxon>
        <taxon>Tracheophyta</taxon>
        <taxon>Spermatophyta</taxon>
        <taxon>Magnoliopsida</taxon>
        <taxon>Liliopsida</taxon>
        <taxon>Poales</taxon>
        <taxon>Poaceae</taxon>
        <taxon>BOP clade</taxon>
        <taxon>Oryzoideae</taxon>
        <taxon>Oryzeae</taxon>
        <taxon>Oryzinae</taxon>
        <taxon>Oryza</taxon>
        <taxon>Oryza sativa</taxon>
    </lineage>
</organism>
<sequence>MKDICPISLSRSPTDYELSKAATTLLRRKRLRFIIAELATLASSFDSAPTHLYTTLPWMPPAQHLHNNRFPPIAYGINRRWRPEGRRYPASDCRRPLWDQAGVITATTTSTTPTTREVVRGSASSTSTLVQARTSAMASNNGAVVAMVRAKQRNLWWEDASAVRGRGYGGFAVQNESVSVRVISCRSTVVDQFSSRKPQRWGKQWGWKKAFGAAALGKKMEKGRGRGEAAGRSGLAGAVDPFRGMWRWSRRQSLACSRARVHESGGEGRD</sequence>
<evidence type="ECO:0000313" key="1">
    <source>
        <dbReference type="EMBL" id="AAS01954.1"/>
    </source>
</evidence>
<accession>Q75L74</accession>
<dbReference type="AlphaFoldDB" id="Q75L74"/>
<reference evidence="2" key="1">
    <citation type="journal article" date="2005" name="Nature">
        <title>The map-based sequence of the rice genome.</title>
        <authorList>
            <consortium name="International rice genome sequencing project (IRGSP)"/>
            <person name="Matsumoto T."/>
            <person name="Wu J."/>
            <person name="Kanamori H."/>
            <person name="Katayose Y."/>
            <person name="Fujisawa M."/>
            <person name="Namiki N."/>
            <person name="Mizuno H."/>
            <person name="Yamamoto K."/>
            <person name="Antonio B.A."/>
            <person name="Baba T."/>
            <person name="Sakata K."/>
            <person name="Nagamura Y."/>
            <person name="Aoki H."/>
            <person name="Arikawa K."/>
            <person name="Arita K."/>
            <person name="Bito T."/>
            <person name="Chiden Y."/>
            <person name="Fujitsuka N."/>
            <person name="Fukunaka R."/>
            <person name="Hamada M."/>
            <person name="Harada C."/>
            <person name="Hayashi A."/>
            <person name="Hijishita S."/>
            <person name="Honda M."/>
            <person name="Hosokawa S."/>
            <person name="Ichikawa Y."/>
            <person name="Idonuma A."/>
            <person name="Iijima M."/>
            <person name="Ikeda M."/>
            <person name="Ikeno M."/>
            <person name="Ito K."/>
            <person name="Ito S."/>
            <person name="Ito T."/>
            <person name="Ito Y."/>
            <person name="Ito Y."/>
            <person name="Iwabuchi A."/>
            <person name="Kamiya K."/>
            <person name="Karasawa W."/>
            <person name="Kurita K."/>
            <person name="Katagiri S."/>
            <person name="Kikuta A."/>
            <person name="Kobayashi H."/>
            <person name="Kobayashi N."/>
            <person name="Machita K."/>
            <person name="Maehara T."/>
            <person name="Masukawa M."/>
            <person name="Mizubayashi T."/>
            <person name="Mukai Y."/>
            <person name="Nagasaki H."/>
            <person name="Nagata Y."/>
            <person name="Naito S."/>
            <person name="Nakashima M."/>
            <person name="Nakama Y."/>
            <person name="Nakamichi Y."/>
            <person name="Nakamura M."/>
            <person name="Meguro A."/>
            <person name="Negishi M."/>
            <person name="Ohta I."/>
            <person name="Ohta T."/>
            <person name="Okamoto M."/>
            <person name="Ono N."/>
            <person name="Saji S."/>
            <person name="Sakaguchi M."/>
            <person name="Sakai K."/>
            <person name="Shibata M."/>
            <person name="Shimokawa T."/>
            <person name="Song J."/>
            <person name="Takazaki Y."/>
            <person name="Terasawa K."/>
            <person name="Tsugane M."/>
            <person name="Tsuji K."/>
            <person name="Ueda S."/>
            <person name="Waki K."/>
            <person name="Yamagata H."/>
            <person name="Yamamoto M."/>
            <person name="Yamamoto S."/>
            <person name="Yamane H."/>
            <person name="Yoshiki S."/>
            <person name="Yoshihara R."/>
            <person name="Yukawa K."/>
            <person name="Zhong H."/>
            <person name="Yano M."/>
            <person name="Yuan Q."/>
            <person name="Ouyang S."/>
            <person name="Liu J."/>
            <person name="Jones K.M."/>
            <person name="Gansberger K."/>
            <person name="Moffat K."/>
            <person name="Hill J."/>
            <person name="Bera J."/>
            <person name="Fadrosh D."/>
            <person name="Jin S."/>
            <person name="Johri S."/>
            <person name="Kim M."/>
            <person name="Overton L."/>
            <person name="Reardon M."/>
            <person name="Tsitrin T."/>
            <person name="Vuong H."/>
            <person name="Weaver B."/>
            <person name="Ciecko A."/>
            <person name="Tallon L."/>
            <person name="Jackson J."/>
            <person name="Pai G."/>
            <person name="Aken S.V."/>
            <person name="Utterback T."/>
            <person name="Reidmuller S."/>
            <person name="Feldblyum T."/>
            <person name="Hsiao J."/>
            <person name="Zismann V."/>
            <person name="Iobst S."/>
            <person name="de Vazeille A.R."/>
            <person name="Buell C.R."/>
            <person name="Ying K."/>
            <person name="Li Y."/>
            <person name="Lu T."/>
            <person name="Huang Y."/>
            <person name="Zhao Q."/>
            <person name="Feng Q."/>
            <person name="Zhang L."/>
            <person name="Zhu J."/>
            <person name="Weng Q."/>
            <person name="Mu J."/>
            <person name="Lu Y."/>
            <person name="Fan D."/>
            <person name="Liu Y."/>
            <person name="Guan J."/>
            <person name="Zhang Y."/>
            <person name="Yu S."/>
            <person name="Liu X."/>
            <person name="Zhang Y."/>
            <person name="Hong G."/>
            <person name="Han B."/>
            <person name="Choisne N."/>
            <person name="Demange N."/>
            <person name="Orjeda G."/>
            <person name="Samain S."/>
            <person name="Cattolico L."/>
            <person name="Pelletier E."/>
            <person name="Couloux A."/>
            <person name="Segurens B."/>
            <person name="Wincker P."/>
            <person name="D'Hont A."/>
            <person name="Scarpelli C."/>
            <person name="Weissenbach J."/>
            <person name="Salanoubat M."/>
            <person name="Quetier F."/>
            <person name="Yu Y."/>
            <person name="Kim H.R."/>
            <person name="Rambo T."/>
            <person name="Currie J."/>
            <person name="Collura K."/>
            <person name="Luo M."/>
            <person name="Yang T."/>
            <person name="Ammiraju J.S.S."/>
            <person name="Engler F."/>
            <person name="Soderlund C."/>
            <person name="Wing R.A."/>
            <person name="Palmer L.E."/>
            <person name="de la Bastide M."/>
            <person name="Spiegel L."/>
            <person name="Nascimento L."/>
            <person name="Zutavern T."/>
            <person name="O'Shaughnessy A."/>
            <person name="Dike S."/>
            <person name="Dedhia N."/>
            <person name="Preston R."/>
            <person name="Balija V."/>
            <person name="McCombie W.R."/>
            <person name="Chow T."/>
            <person name="Chen H."/>
            <person name="Chung M."/>
            <person name="Chen C."/>
            <person name="Shaw J."/>
            <person name="Wu H."/>
            <person name="Hsiao K."/>
            <person name="Chao Y."/>
            <person name="Chu M."/>
            <person name="Cheng C."/>
            <person name="Hour A."/>
            <person name="Lee P."/>
            <person name="Lin S."/>
            <person name="Lin Y."/>
            <person name="Liou J."/>
            <person name="Liu S."/>
            <person name="Hsing Y."/>
            <person name="Raghuvanshi S."/>
            <person name="Mohanty A."/>
            <person name="Bharti A.K."/>
            <person name="Gaur A."/>
            <person name="Gupta V."/>
            <person name="Kumar D."/>
            <person name="Ravi V."/>
            <person name="Vij S."/>
            <person name="Kapur A."/>
            <person name="Khurana P."/>
            <person name="Khurana P."/>
            <person name="Khurana J.P."/>
            <person name="Tyagi A.K."/>
            <person name="Gaikwad K."/>
            <person name="Singh A."/>
            <person name="Dalal V."/>
            <person name="Srivastava S."/>
            <person name="Dixit A."/>
            <person name="Pal A.K."/>
            <person name="Ghazi I.A."/>
            <person name="Yadav M."/>
            <person name="Pandit A."/>
            <person name="Bhargava A."/>
            <person name="Sureshbabu K."/>
            <person name="Batra K."/>
            <person name="Sharma T.R."/>
            <person name="Mohapatra T."/>
            <person name="Singh N.K."/>
            <person name="Messing J."/>
            <person name="Nelson A.B."/>
            <person name="Fuks G."/>
            <person name="Kavchok S."/>
            <person name="Keizer G."/>
            <person name="Linton E."/>
            <person name="Llaca V."/>
            <person name="Song R."/>
            <person name="Tanyolac B."/>
            <person name="Young S."/>
            <person name="Ho-Il K."/>
            <person name="Hahn J.H."/>
            <person name="Sangsakoo G."/>
            <person name="Vanavichit A."/>
            <person name="de Mattos Luiz.A.T."/>
            <person name="Zimmer P.D."/>
            <person name="Malone G."/>
            <person name="Dellagostin O."/>
            <person name="de Oliveira A.C."/>
            <person name="Bevan M."/>
            <person name="Bancroft I."/>
            <person name="Minx P."/>
            <person name="Cordum H."/>
            <person name="Wilson R."/>
            <person name="Cheng Z."/>
            <person name="Jin W."/>
            <person name="Jiang J."/>
            <person name="Leong S.A."/>
            <person name="Iwama H."/>
            <person name="Gojobori T."/>
            <person name="Itoh T."/>
            <person name="Niimura Y."/>
            <person name="Fujii Y."/>
            <person name="Habara T."/>
            <person name="Sakai H."/>
            <person name="Sato Y."/>
            <person name="Wilson G."/>
            <person name="Kumar K."/>
            <person name="McCouch S."/>
            <person name="Juretic N."/>
            <person name="Hoen D."/>
            <person name="Wright S."/>
            <person name="Bruskiewich R."/>
            <person name="Bureau T."/>
            <person name="Miyao A."/>
            <person name="Hirochika H."/>
            <person name="Nishikawa T."/>
            <person name="Kadowaki K."/>
            <person name="Sugiura M."/>
            <person name="Burr B."/>
            <person name="Sasaki T."/>
        </authorList>
    </citation>
    <scope>NUCLEOTIDE SEQUENCE [LARGE SCALE GENOMIC DNA]</scope>
    <source>
        <strain evidence="2">cv. Nipponbare</strain>
    </source>
</reference>
<name>Q75L74_ORYSJ</name>
<proteinExistence type="predicted"/>
<evidence type="ECO:0000313" key="2">
    <source>
        <dbReference type="Proteomes" id="UP000000763"/>
    </source>
</evidence>
<dbReference type="Proteomes" id="UP000000763">
    <property type="component" value="Chromosome 3"/>
</dbReference>